<feature type="compositionally biased region" description="Polar residues" evidence="1">
    <location>
        <begin position="39"/>
        <end position="54"/>
    </location>
</feature>
<dbReference type="Pfam" id="PF05257">
    <property type="entry name" value="CHAP"/>
    <property type="match status" value="1"/>
</dbReference>
<feature type="compositionally biased region" description="Low complexity" evidence="1">
    <location>
        <begin position="80"/>
        <end position="162"/>
    </location>
</feature>
<feature type="region of interest" description="Disordered" evidence="1">
    <location>
        <begin position="32"/>
        <end position="180"/>
    </location>
</feature>
<keyword evidence="5" id="KW-1185">Reference proteome</keyword>
<dbReference type="InterPro" id="IPR007921">
    <property type="entry name" value="CHAP_dom"/>
</dbReference>
<proteinExistence type="predicted"/>
<dbReference type="EMBL" id="JASJQH010007094">
    <property type="protein sequence ID" value="KAK9718464.1"/>
    <property type="molecule type" value="Genomic_DNA"/>
</dbReference>
<feature type="chain" id="PRO_5045520619" description="Peptidase C51 domain-containing protein" evidence="2">
    <location>
        <begin position="22"/>
        <end position="296"/>
    </location>
</feature>
<accession>A0ABR2W433</accession>
<organism evidence="4 5">
    <name type="scientific">Basidiobolus ranarum</name>
    <dbReference type="NCBI Taxonomy" id="34480"/>
    <lineage>
        <taxon>Eukaryota</taxon>
        <taxon>Fungi</taxon>
        <taxon>Fungi incertae sedis</taxon>
        <taxon>Zoopagomycota</taxon>
        <taxon>Entomophthoromycotina</taxon>
        <taxon>Basidiobolomycetes</taxon>
        <taxon>Basidiobolales</taxon>
        <taxon>Basidiobolaceae</taxon>
        <taxon>Basidiobolus</taxon>
    </lineage>
</organism>
<evidence type="ECO:0000256" key="1">
    <source>
        <dbReference type="SAM" id="MobiDB-lite"/>
    </source>
</evidence>
<evidence type="ECO:0000313" key="4">
    <source>
        <dbReference type="EMBL" id="KAK9718464.1"/>
    </source>
</evidence>
<keyword evidence="2" id="KW-0732">Signal</keyword>
<dbReference type="PROSITE" id="PS50911">
    <property type="entry name" value="CHAP"/>
    <property type="match status" value="1"/>
</dbReference>
<dbReference type="InterPro" id="IPR038765">
    <property type="entry name" value="Papain-like_cys_pep_sf"/>
</dbReference>
<gene>
    <name evidence="4" type="ORF">K7432_005504</name>
</gene>
<evidence type="ECO:0000256" key="2">
    <source>
        <dbReference type="SAM" id="SignalP"/>
    </source>
</evidence>
<feature type="signal peptide" evidence="2">
    <location>
        <begin position="1"/>
        <end position="21"/>
    </location>
</feature>
<sequence>MYLINSYVIISLYLSGLAVQALPLNINRSNVESLGLDDTTGSNINRRGNYSYVPNYSNGNNQNQNGKQNYGQTTGGNSGGQSPSSSNTNGNGNNYGNNRSNGNGNTNGYSNGNGNTAGSNKNNGNTNGSNKSNGNGNTNGNSNENVDGNSNGNGSKVSSPKNSKTESPASTGKGQGYSSADSSLDFQFKNGQCTDWADARYHQLSGHHVEWKSDALNWANDAKSKGWTVSSSPKSPCIIVLQPGAQGTGGIGHVAVVESIESDGSVYTSNYNFNGGPYIKTYASFKTGNGVDFIWR</sequence>
<name>A0ABR2W433_9FUNG</name>
<feature type="domain" description="Peptidase C51" evidence="3">
    <location>
        <begin position="168"/>
        <end position="295"/>
    </location>
</feature>
<feature type="compositionally biased region" description="Polar residues" evidence="1">
    <location>
        <begin position="165"/>
        <end position="180"/>
    </location>
</feature>
<protein>
    <recommendedName>
        <fullName evidence="3">Peptidase C51 domain-containing protein</fullName>
    </recommendedName>
</protein>
<comment type="caution">
    <text evidence="4">The sequence shown here is derived from an EMBL/GenBank/DDBJ whole genome shotgun (WGS) entry which is preliminary data.</text>
</comment>
<dbReference type="SUPFAM" id="SSF54001">
    <property type="entry name" value="Cysteine proteinases"/>
    <property type="match status" value="1"/>
</dbReference>
<dbReference type="Gene3D" id="3.90.1720.10">
    <property type="entry name" value="endopeptidase domain like (from Nostoc punctiforme)"/>
    <property type="match status" value="1"/>
</dbReference>
<feature type="compositionally biased region" description="Low complexity" evidence="1">
    <location>
        <begin position="55"/>
        <end position="72"/>
    </location>
</feature>
<reference evidence="4 5" key="1">
    <citation type="submission" date="2023-04" db="EMBL/GenBank/DDBJ databases">
        <title>Genome of Basidiobolus ranarum AG-B5.</title>
        <authorList>
            <person name="Stajich J.E."/>
            <person name="Carter-House D."/>
            <person name="Gryganskyi A."/>
        </authorList>
    </citation>
    <scope>NUCLEOTIDE SEQUENCE [LARGE SCALE GENOMIC DNA]</scope>
    <source>
        <strain evidence="4 5">AG-B5</strain>
    </source>
</reference>
<evidence type="ECO:0000259" key="3">
    <source>
        <dbReference type="PROSITE" id="PS50911"/>
    </source>
</evidence>
<dbReference type="Proteomes" id="UP001479436">
    <property type="component" value="Unassembled WGS sequence"/>
</dbReference>
<evidence type="ECO:0000313" key="5">
    <source>
        <dbReference type="Proteomes" id="UP001479436"/>
    </source>
</evidence>